<dbReference type="InterPro" id="IPR006218">
    <property type="entry name" value="DAHP1/KDSA"/>
</dbReference>
<proteinExistence type="predicted"/>
<feature type="domain" description="DAHP synthetase I/KDSA" evidence="2">
    <location>
        <begin position="83"/>
        <end position="330"/>
    </location>
</feature>
<evidence type="ECO:0000256" key="1">
    <source>
        <dbReference type="ARBA" id="ARBA00022679"/>
    </source>
</evidence>
<dbReference type="EC" id="2.5.1.54" evidence="4"/>
<dbReference type="NCBIfam" id="TIGR01361">
    <property type="entry name" value="DAHP_synth_Bsub"/>
    <property type="match status" value="1"/>
</dbReference>
<evidence type="ECO:0000313" key="5">
    <source>
        <dbReference type="Proteomes" id="UP000032431"/>
    </source>
</evidence>
<dbReference type="Pfam" id="PF18152">
    <property type="entry name" value="DAHP_snth_FXD"/>
    <property type="match status" value="1"/>
</dbReference>
<dbReference type="InterPro" id="IPR006268">
    <property type="entry name" value="DAHP_syn_2"/>
</dbReference>
<dbReference type="Proteomes" id="UP000032431">
    <property type="component" value="Chromosome I"/>
</dbReference>
<dbReference type="GO" id="GO:0003849">
    <property type="term" value="F:3-deoxy-7-phosphoheptulonate synthase activity"/>
    <property type="evidence" value="ECO:0007669"/>
    <property type="project" value="UniProtKB-EC"/>
</dbReference>
<dbReference type="SUPFAM" id="SSF51569">
    <property type="entry name" value="Aldolase"/>
    <property type="match status" value="1"/>
</dbReference>
<sequence>MIVVIKNDAPQEKVDELKQMLEGYGVTLNLSVGTHSTVIGLLGDTSAIDADLIAAQDIVEAVKRVQEPYKKANRKFHPENTVINIKPGVDIGGKSLAVIAGPCSVESEEQIIEVAKRVKAAGANFLRGGAFKPRTSPYSFQGLKAEGLELLKIARRETGLPIVTEIMSVEHLPLFEDVDIIQVGARNMQNFEMLKELGKIDKPILLKRGLANTIEELLMSAEYIMSGGNENVILCERGIRTFETYTRNTLDISAVPVLKRLSHLPVIVDPSHAGGLPWLVEPLTKAAIAVGADGVMIEVHNNPKKALSDGAQSLTPDQFDNVMKMVKKYAAIGDRTI</sequence>
<dbReference type="KEGG" id="ccel:CCDG5_1833"/>
<keyword evidence="5" id="KW-1185">Reference proteome</keyword>
<feature type="domain" description="DAHP synthase ferredoxin-like" evidence="3">
    <location>
        <begin position="1"/>
        <end position="67"/>
    </location>
</feature>
<protein>
    <submittedName>
        <fullName evidence="4">Phospho-2-dehydro-3-deoxyheptonate aldolase</fullName>
        <ecNumber evidence="4">2.5.1.54</ecNumber>
    </submittedName>
</protein>
<dbReference type="Pfam" id="PF00793">
    <property type="entry name" value="DAHP_synth_1"/>
    <property type="match status" value="1"/>
</dbReference>
<organism evidence="4 5">
    <name type="scientific">[Clostridium] cellulosi</name>
    <dbReference type="NCBI Taxonomy" id="29343"/>
    <lineage>
        <taxon>Bacteria</taxon>
        <taxon>Bacillati</taxon>
        <taxon>Bacillota</taxon>
        <taxon>Clostridia</taxon>
        <taxon>Eubacteriales</taxon>
        <taxon>Oscillospiraceae</taxon>
        <taxon>Oscillospiraceae incertae sedis</taxon>
    </lineage>
</organism>
<dbReference type="HOGENOM" id="CLU_062599_0_0_9"/>
<dbReference type="STRING" id="29343.CCDG5_1833"/>
<dbReference type="InterPro" id="IPR052899">
    <property type="entry name" value="Class-I_DAHP_synthase"/>
</dbReference>
<dbReference type="NCBIfam" id="NF009239">
    <property type="entry name" value="PRK12595.1"/>
    <property type="match status" value="1"/>
</dbReference>
<dbReference type="EMBL" id="LM995447">
    <property type="protein sequence ID" value="CDZ24931.1"/>
    <property type="molecule type" value="Genomic_DNA"/>
</dbReference>
<dbReference type="InterPro" id="IPR013785">
    <property type="entry name" value="Aldolase_TIM"/>
</dbReference>
<dbReference type="NCBIfam" id="NF006421">
    <property type="entry name" value="PRK08673.1"/>
    <property type="match status" value="1"/>
</dbReference>
<dbReference type="PANTHER" id="PTHR43018:SF3">
    <property type="entry name" value="CARBOXYSOME FORMATION PROTEIN"/>
    <property type="match status" value="1"/>
</dbReference>
<dbReference type="InterPro" id="IPR041071">
    <property type="entry name" value="DAHP_snth_FXD"/>
</dbReference>
<gene>
    <name evidence="4" type="primary">aroF</name>
    <name evidence="4" type="ORF">CCDG5_1833</name>
</gene>
<dbReference type="Gene3D" id="3.30.70.1140">
    <property type="entry name" value="Phospho-2-dehydro-3-deoxyheptonate aldolase, domain 1"/>
    <property type="match status" value="1"/>
</dbReference>
<dbReference type="PANTHER" id="PTHR43018">
    <property type="entry name" value="PHOSPHO-2-DEHYDRO-3-DEOXYHEPTONATE ALDOLASE"/>
    <property type="match status" value="1"/>
</dbReference>
<name>A0A078KMJ8_9FIRM</name>
<accession>A0A078KMJ8</accession>
<evidence type="ECO:0000313" key="4">
    <source>
        <dbReference type="EMBL" id="CDZ24931.1"/>
    </source>
</evidence>
<reference evidence="5" key="1">
    <citation type="submission" date="2014-07" db="EMBL/GenBank/DDBJ databases">
        <authorList>
            <person name="Wibberg D."/>
        </authorList>
    </citation>
    <scope>NUCLEOTIDE SEQUENCE [LARGE SCALE GENOMIC DNA]</scope>
    <source>
        <strain evidence="5">DG5</strain>
    </source>
</reference>
<dbReference type="OrthoDB" id="9780456at2"/>
<dbReference type="GO" id="GO:0016832">
    <property type="term" value="F:aldehyde-lyase activity"/>
    <property type="evidence" value="ECO:0007669"/>
    <property type="project" value="InterPro"/>
</dbReference>
<dbReference type="GO" id="GO:0009073">
    <property type="term" value="P:aromatic amino acid family biosynthetic process"/>
    <property type="evidence" value="ECO:0007669"/>
    <property type="project" value="InterPro"/>
</dbReference>
<evidence type="ECO:0000259" key="2">
    <source>
        <dbReference type="Pfam" id="PF00793"/>
    </source>
</evidence>
<dbReference type="PATRIC" id="fig|29343.3.peg.1925"/>
<dbReference type="AlphaFoldDB" id="A0A078KMJ8"/>
<evidence type="ECO:0000259" key="3">
    <source>
        <dbReference type="Pfam" id="PF18152"/>
    </source>
</evidence>
<keyword evidence="1 4" id="KW-0808">Transferase</keyword>
<dbReference type="Gene3D" id="3.20.20.70">
    <property type="entry name" value="Aldolase class I"/>
    <property type="match status" value="1"/>
</dbReference>